<dbReference type="PROSITE" id="PS51257">
    <property type="entry name" value="PROKAR_LIPOPROTEIN"/>
    <property type="match status" value="1"/>
</dbReference>
<evidence type="ECO:0008006" key="4">
    <source>
        <dbReference type="Google" id="ProtNLM"/>
    </source>
</evidence>
<evidence type="ECO:0000256" key="1">
    <source>
        <dbReference type="SAM" id="SignalP"/>
    </source>
</evidence>
<accession>B4D3X9</accession>
<dbReference type="EMBL" id="ABVL01000010">
    <property type="protein sequence ID" value="EDY18959.1"/>
    <property type="molecule type" value="Genomic_DNA"/>
</dbReference>
<keyword evidence="1" id="KW-0732">Signal</keyword>
<dbReference type="eggNOG" id="ENOG5032ZSA">
    <property type="taxonomic scope" value="Bacteria"/>
</dbReference>
<evidence type="ECO:0000313" key="3">
    <source>
        <dbReference type="Proteomes" id="UP000005824"/>
    </source>
</evidence>
<dbReference type="InParanoid" id="B4D3X9"/>
<protein>
    <recommendedName>
        <fullName evidence="4">Lipoprotein</fullName>
    </recommendedName>
</protein>
<comment type="caution">
    <text evidence="2">The sequence shown here is derived from an EMBL/GenBank/DDBJ whole genome shotgun (WGS) entry which is preliminary data.</text>
</comment>
<dbReference type="Proteomes" id="UP000005824">
    <property type="component" value="Unassembled WGS sequence"/>
</dbReference>
<sequence length="156" mass="17108" precursor="true">MSRPLLRSVLVLLASLLTACSTTFDKKWNAAAQGNTKATRWEGRWASGTRKDTDGSPHGGRLRCVIVPQPDRSLAASFHANWLCFSGNYDMTFQPAPGGQRHGKIQNYKGTHDLPKILGGTYSYAATVAGDHLVAHYTCNYDQGTFDLRELPPGKK</sequence>
<dbReference type="AlphaFoldDB" id="B4D3X9"/>
<feature type="chain" id="PRO_5002803133" description="Lipoprotein" evidence="1">
    <location>
        <begin position="20"/>
        <end position="156"/>
    </location>
</feature>
<gene>
    <name evidence="2" type="ORF">CfE428DRAFT_3617</name>
</gene>
<organism evidence="2 3">
    <name type="scientific">Chthoniobacter flavus Ellin428</name>
    <dbReference type="NCBI Taxonomy" id="497964"/>
    <lineage>
        <taxon>Bacteria</taxon>
        <taxon>Pseudomonadati</taxon>
        <taxon>Verrucomicrobiota</taxon>
        <taxon>Spartobacteria</taxon>
        <taxon>Chthoniobacterales</taxon>
        <taxon>Chthoniobacteraceae</taxon>
        <taxon>Chthoniobacter</taxon>
    </lineage>
</organism>
<evidence type="ECO:0000313" key="2">
    <source>
        <dbReference type="EMBL" id="EDY18959.1"/>
    </source>
</evidence>
<proteinExistence type="predicted"/>
<dbReference type="STRING" id="497964.CfE428DRAFT_3617"/>
<keyword evidence="3" id="KW-1185">Reference proteome</keyword>
<reference evidence="2 3" key="1">
    <citation type="journal article" date="2011" name="J. Bacteriol.">
        <title>Genome sequence of Chthoniobacter flavus Ellin428, an aerobic heterotrophic soil bacterium.</title>
        <authorList>
            <person name="Kant R."/>
            <person name="van Passel M.W."/>
            <person name="Palva A."/>
            <person name="Lucas S."/>
            <person name="Lapidus A."/>
            <person name="Glavina Del Rio T."/>
            <person name="Dalin E."/>
            <person name="Tice H."/>
            <person name="Bruce D."/>
            <person name="Goodwin L."/>
            <person name="Pitluck S."/>
            <person name="Larimer F.W."/>
            <person name="Land M.L."/>
            <person name="Hauser L."/>
            <person name="Sangwan P."/>
            <person name="de Vos W.M."/>
            <person name="Janssen P.H."/>
            <person name="Smidt H."/>
        </authorList>
    </citation>
    <scope>NUCLEOTIDE SEQUENCE [LARGE SCALE GENOMIC DNA]</scope>
    <source>
        <strain evidence="2 3">Ellin428</strain>
    </source>
</reference>
<dbReference type="RefSeq" id="WP_006980942.1">
    <property type="nucleotide sequence ID" value="NZ_ABVL01000010.1"/>
</dbReference>
<name>B4D3X9_9BACT</name>
<feature type="signal peptide" evidence="1">
    <location>
        <begin position="1"/>
        <end position="19"/>
    </location>
</feature>